<feature type="repeat" description="Xin" evidence="9">
    <location>
        <begin position="840"/>
        <end position="855"/>
    </location>
</feature>
<sequence length="3445" mass="385214">MYQAAVSKKETSSSSSAAVMDESEACSLPGGLASVKKQFESQEFASSSSQSSVAQFHYEQRSVQEVSSSSEVTVRSSAREVVPATSHFHSQQEVIHDERVHQNNVAASYGNHYNETVMLVGGEDLPKVSTQALKQQYEKTIEGAAPAKEIKVDVDFNQFQWTPVNQSSKASTKTSYDMSSSVKTASASSVASASAMDYEMPDHFPPPPLHLYQETPEYISSQHQESASQQKHTVSKEQYFKHKSKAELKRIYKHMNPDVRKNLEEDFLQELTEAEKKDFESEELVGEVQQACYLFENDGNDSSRGSSSDRESVEWDEVLKGEVQSRRWMFENKALDEIKDDNLDEDEVRNIAQQEIIAGKDVRHTAWMFETKPMDALGIEGTESAEQLQKLTDLARGDVRTATWLFETQPLDYLNKIYQEDEQETDIVATKSITGGDVKTARYLFETQHLDSMGKTETIEETNFLNLKSELEEIKGDVKTTTRMFETQPMCVIRGDSGEMLEITTIRREETAKGDVKTSRWMFETQPLDMISKDPAMVKLICGISMEDNVQGGVNKGRWLFETKTLDTIKDEEWESSRMQKEDIIGADVRKHCLVFETQSMDTLKDNANARPLAAEEIVGGDVRTATHLFETVPMGNLKELLDVGKLKKMVASEEEKGDVRHQKWVFESQPLGNIREEKREITRTVNVEALEIGDVTNYKEKFESMDLSKCEGTQRIQVEGVTSGSVKSNRVLFESTPMYAMQDSFGHYHEVKTVRREEIVKGDVRSCRWMFETRPIDEFDESLNKFQIIKGISKQEIQSGDVKTAKWLFETQALDAIKSSNHFEDEEQKTKEEIEIEKGDVKTCRWLFETQPMDVLYEKTEKSEADVEEVQKGDVKTCTWLFETQTLDNIRDHTESETILKTCTVNQEDVQGKDVRLARFLFETENLENITGEDSSFRRVTKIDIDSGDVSRMKYIFENRSSDIMSSTSGETMQRMKTQQAEDIQAGNVVNCTYMFENQPIDAIRDDSTETKESRTVTDVQGGDVGKSRFIFETYSLDEIKEESSETDISKLASIFRDKEERGDVKNYTMMFETQPLYAICDKEGHYHEVTTVTKEEIIKGDVVGARWQFETKPLDSIRDSEQVYVIKSVTEEGINKGDVSSARWRFETQPLDEIAEDIKTRSKTVEDIQGGDVRTNKQRFETDEMSQKYIRTVSVSEIQKGDVRSATWMFETRTMDEIHGEGAEYDGMERVTKEEVMKGDVTQSVWLFEKQPLDSIKQTDGTELVVSKEEIPQADVKTTTWLFESTPFNDFNESSTEKTEIIGKSVKETLEELYSQKMVDSQGVLIEADEIGDIRMAKFKLMNQEAPQIQREEIIRGDMSSIMMNLLNRREITERGITIDSEERGNINTTVKQLLTQERGINVEKEEIIRGDIQEAVNNLLKNEGSSKHGILIQEDEKGDVRMTIYSLLNKGERSSAEKEDIIHGNVSKTLHRLLSNSGAEESRKIRVGDTERGNVSFYSTCIESGALDYLKQLQSKTDETVKEIVEKENIIGGDVRETKILLRKNQQEIGRTVAQQDILPGDVHSNVKVFMTEPAVTYKNLEKRDIVKGDLTAALSSLTHAINQKVVIDKEEVVKGDIPTTLRSLEESQHQNKGMEKPEIVRGDIKGALESLEKSATTNTGVTVEDLVPGDIKGTLKSLEEAKQAVKEVEKEEILKGDIHMAMQSLHVATSEKKTYQHQVSEQGDVRATIQHFLEPTTSPKMQRRGSIEGDVKTSIKCLYEGQDSTLVEKEEVLKGDVQGAIKNLMQRKQYSNPKRSHKKAKVPVKNPLTVKQAEHECFHEAKSESVAVNPAPAEKKLSQSSESQKHTQRQSESKLLQTQVITQEEHSVTIAKTDNTTGASQHKSMKEQKHKALPPQKIQAPKPIMIKHKQMTNNDQTEAKAVDVSVMKEVHSTSQSNISNKQVCETKTIKQVQTTVTEKTVVHKQNVSEQMSQKQTEKKEITQKHSVKNIKGEYRNLDMKGKSVIKKAKPEIHFPPPPSSPPPPSESELSLPPPPSPVLESPASPPSIMRQDSDLPPPPPPPPPPMDGKSEPDFFPLPPPPPQDFLPPPPSQQELNALPQSPPAKLGKPVGKPLFKLPKQPETPKLPRKASSPEPPAAQKADSEVATEAAKSEDAKAISKEGIPPPKKTPSQIPLSKPLISVVNKKSATGSSSVSVDKKHVASEHSSEKMLSSTEVIKKSQTAPKNQTVVSQSNREASNIEIQSCSKVVTSSMAKITSAAAHQGQGHASVSHSQQSLKAESFQRHEEVVVTERVVQQRLQKQEVVQATGKMTHKEEALSEEITDFEKCNVMQKLLAQIKELEGTPSKIDSNAVRMIINEVPDWAMGADEKKNLSEITKRQSKKKLKEMMVYVKNIFQTKLTTFEETVTTVEKQVFSGATTKISKISIGSSKSERKVVEEKKSIQERKVHQEISEDQRVSSPLASIRSPSPTFISIESRRIDSPLRVTPSPPPYKSVGTPPPPPRKSFTPTSPFRATPSPTMSRSEKLVKLRDTTSMLSRGITPPPPMPVPECIAAERELSSSLSDRETPIERDEQGLMEVGEMGDSMMTVRDKKSFFEEAQKAEVSKTYMRKDPIDIPERLGAEAEEGAEGVNIELLKQDLPRVDLSKLVNRFESPQPKVYNRKEPIVITERLGSDTEDAEDEPAKSDEIPTFNVKAIKNVFETGELGSQAARDLREQIERRESESAPSEPAGHSETTAVAEQFCTVDVFGNITDGTTSEESVTRGNPPSYADVVRGEAVSVPPEASTEELLRNFQQSWAESQGVFQNLGFSVTAQRTSQIVTHQQQTVVTENSSSRRVYPMESLIADKHNFHKSCFRCEHCRGKLSLGNYASLHGRMYCKPHFTQLFKSKGNYDEGFGQKPHKELWSNKENSPEKTSVRSPPPKKTSVRSPSPEKTSVRSPSPEKTSVRSPSPEKTSVRSPPPEKTSVRSPSPEKTSVRSPSPEKTSVRSPPPKKTSVRSPPPEKTSVRSPPPEKTSVRSPSPEKKITDSKSPAAQTPLVTEDEETRKSEDENKKLTTKMSVVWPPQSDHSKKSFTIEEELKLVKPSWPPKEGSAQENELLNQPLRPSLKESDVSAAEAQNGPQEKDKRATENVKKPEETPAQSGASPSPAAVAEKPANVSHPRERKESNSGSEVQERSEMESEVHPGVEEKKESAGNGGGAVVEEVKVNGHDGQKESAAGGEESQAEIDKGSNGGLNNEEAVKVTLIDEEARQALNANSNNNNNCGLEQGNLFEGLSEHEEGKNLFSTDFFQTDEEMKWMPSEVLQLAQSEDAFVPAGAKCTEATERSSDTHFFTDEGTLQNEATELQISTSSFLEDIFAGLSSSSSDLLSDFRGGQSAAGTYRASALDDLLDFGMEVKEDKTGREDEAPLWGEDDDGLTVEERIKRNRFYDDDDSDNS</sequence>
<dbReference type="GO" id="GO:0046872">
    <property type="term" value="F:metal ion binding"/>
    <property type="evidence" value="ECO:0007669"/>
    <property type="project" value="UniProtKB-KW"/>
</dbReference>
<comment type="domain">
    <text evidence="9">Xin repeats bind F-actin.</text>
</comment>
<feature type="repeat" description="Xin" evidence="9">
    <location>
        <begin position="1203"/>
        <end position="1218"/>
    </location>
</feature>
<feature type="compositionally biased region" description="Basic and acidic residues" evidence="10">
    <location>
        <begin position="1994"/>
        <end position="2005"/>
    </location>
</feature>
<feature type="compositionally biased region" description="Polar residues" evidence="10">
    <location>
        <begin position="2973"/>
        <end position="2994"/>
    </location>
</feature>
<evidence type="ECO:0000256" key="9">
    <source>
        <dbReference type="PROSITE-ProRule" id="PRU00721"/>
    </source>
</evidence>
<feature type="compositionally biased region" description="Basic and acidic residues" evidence="10">
    <location>
        <begin position="3050"/>
        <end position="3060"/>
    </location>
</feature>
<dbReference type="PANTHER" id="PTHR22591">
    <property type="entry name" value="XIN"/>
    <property type="match status" value="1"/>
</dbReference>
<feature type="compositionally biased region" description="Polar residues" evidence="10">
    <location>
        <begin position="2933"/>
        <end position="2964"/>
    </location>
</feature>
<dbReference type="InterPro" id="IPR012510">
    <property type="entry name" value="Actin-binding_Xin_repeat"/>
</dbReference>
<feature type="region of interest" description="Disordered" evidence="10">
    <location>
        <begin position="2899"/>
        <end position="3247"/>
    </location>
</feature>
<accession>A0AAD6F7A0</accession>
<feature type="compositionally biased region" description="Basic and acidic residues" evidence="10">
    <location>
        <begin position="2200"/>
        <end position="2212"/>
    </location>
</feature>
<feature type="compositionally biased region" description="Pro residues" evidence="10">
    <location>
        <begin position="2059"/>
        <end position="2070"/>
    </location>
</feature>
<feature type="repeat" description="Xin" evidence="9">
    <location>
        <begin position="801"/>
        <end position="816"/>
    </location>
</feature>
<evidence type="ECO:0000256" key="2">
    <source>
        <dbReference type="ARBA" id="ARBA00022723"/>
    </source>
</evidence>
<feature type="compositionally biased region" description="Basic and acidic residues" evidence="10">
    <location>
        <begin position="3167"/>
        <end position="3200"/>
    </location>
</feature>
<feature type="repeat" description="Xin" evidence="9">
    <location>
        <begin position="988"/>
        <end position="1003"/>
    </location>
</feature>
<evidence type="ECO:0000256" key="8">
    <source>
        <dbReference type="PROSITE-ProRule" id="PRU00125"/>
    </source>
</evidence>
<feature type="repeat" description="Xin" evidence="9">
    <location>
        <begin position="874"/>
        <end position="889"/>
    </location>
</feature>
<feature type="repeat" description="Xin" evidence="9">
    <location>
        <begin position="763"/>
        <end position="778"/>
    </location>
</feature>
<evidence type="ECO:0000256" key="6">
    <source>
        <dbReference type="ARBA" id="ARBA00023038"/>
    </source>
</evidence>
<keyword evidence="7 9" id="KW-0009">Actin-binding</keyword>
<feature type="repeat" description="Xin" evidence="9">
    <location>
        <begin position="1139"/>
        <end position="1154"/>
    </location>
</feature>
<feature type="repeat" description="Xin" evidence="9">
    <location>
        <begin position="1276"/>
        <end position="1291"/>
    </location>
</feature>
<organism evidence="12 13">
    <name type="scientific">Pogonophryne albipinna</name>
    <dbReference type="NCBI Taxonomy" id="1090488"/>
    <lineage>
        <taxon>Eukaryota</taxon>
        <taxon>Metazoa</taxon>
        <taxon>Chordata</taxon>
        <taxon>Craniata</taxon>
        <taxon>Vertebrata</taxon>
        <taxon>Euteleostomi</taxon>
        <taxon>Actinopterygii</taxon>
        <taxon>Neopterygii</taxon>
        <taxon>Teleostei</taxon>
        <taxon>Neoteleostei</taxon>
        <taxon>Acanthomorphata</taxon>
        <taxon>Eupercaria</taxon>
        <taxon>Perciformes</taxon>
        <taxon>Notothenioidei</taxon>
        <taxon>Pogonophryne</taxon>
    </lineage>
</organism>
<feature type="domain" description="LIM zinc-binding" evidence="11">
    <location>
        <begin position="2834"/>
        <end position="2894"/>
    </location>
</feature>
<feature type="compositionally biased region" description="Basic and acidic residues" evidence="10">
    <location>
        <begin position="2154"/>
        <end position="2163"/>
    </location>
</feature>
<feature type="compositionally biased region" description="Pro residues" evidence="10">
    <location>
        <begin position="2995"/>
        <end position="3019"/>
    </location>
</feature>
<feature type="compositionally biased region" description="Polar residues" evidence="10">
    <location>
        <begin position="1874"/>
        <end position="1886"/>
    </location>
</feature>
<feature type="region of interest" description="Disordered" evidence="10">
    <location>
        <begin position="1825"/>
        <end position="1899"/>
    </location>
</feature>
<feature type="repeat" description="Xin" evidence="9">
    <location>
        <begin position="360"/>
        <end position="375"/>
    </location>
</feature>
<evidence type="ECO:0000256" key="7">
    <source>
        <dbReference type="ARBA" id="ARBA00023203"/>
    </source>
</evidence>
<feature type="compositionally biased region" description="Polar residues" evidence="10">
    <location>
        <begin position="2462"/>
        <end position="2478"/>
    </location>
</feature>
<dbReference type="GO" id="GO:0001725">
    <property type="term" value="C:stress fiber"/>
    <property type="evidence" value="ECO:0007669"/>
    <property type="project" value="TreeGrafter"/>
</dbReference>
<feature type="compositionally biased region" description="Polar residues" evidence="10">
    <location>
        <begin position="2213"/>
        <end position="2241"/>
    </location>
</feature>
<evidence type="ECO:0000256" key="3">
    <source>
        <dbReference type="ARBA" id="ARBA00022737"/>
    </source>
</evidence>
<feature type="compositionally biased region" description="Polar residues" evidence="10">
    <location>
        <begin position="3035"/>
        <end position="3044"/>
    </location>
</feature>
<feature type="repeat" description="Xin" evidence="9">
    <location>
        <begin position="552"/>
        <end position="567"/>
    </location>
</feature>
<feature type="region of interest" description="Disordered" evidence="10">
    <location>
        <begin position="2433"/>
        <end position="2529"/>
    </location>
</feature>
<feature type="compositionally biased region" description="Basic and acidic residues" evidence="10">
    <location>
        <begin position="1837"/>
        <end position="1856"/>
    </location>
</feature>
<keyword evidence="6 8" id="KW-0440">LIM domain</keyword>
<dbReference type="SUPFAM" id="SSF57716">
    <property type="entry name" value="Glucocorticoid receptor-like (DNA-binding domain)"/>
    <property type="match status" value="1"/>
</dbReference>
<feature type="repeat" description="Xin" evidence="9">
    <location>
        <begin position="1024"/>
        <end position="1039"/>
    </location>
</feature>
<feature type="compositionally biased region" description="Pro residues" evidence="10">
    <location>
        <begin position="2017"/>
        <end position="2041"/>
    </location>
</feature>
<feature type="compositionally biased region" description="Basic and acidic residues" evidence="10">
    <location>
        <begin position="3210"/>
        <end position="3221"/>
    </location>
</feature>
<feature type="repeat" description="Xin" evidence="9">
    <location>
        <begin position="436"/>
        <end position="451"/>
    </location>
</feature>
<feature type="compositionally biased region" description="Low complexity" evidence="10">
    <location>
        <begin position="296"/>
        <end position="306"/>
    </location>
</feature>
<feature type="compositionally biased region" description="Pro residues" evidence="10">
    <location>
        <begin position="2079"/>
        <end position="2095"/>
    </location>
</feature>
<feature type="repeat" description="Xin" evidence="9">
    <location>
        <begin position="1241"/>
        <end position="1256"/>
    </location>
</feature>
<feature type="repeat" description="Xin" evidence="9">
    <location>
        <begin position="397"/>
        <end position="412"/>
    </location>
</feature>
<feature type="region of interest" description="Disordered" evidence="10">
    <location>
        <begin position="1789"/>
        <end position="1812"/>
    </location>
</feature>
<dbReference type="CDD" id="cd09442">
    <property type="entry name" value="LIM_Eplin_like"/>
    <property type="match status" value="1"/>
</dbReference>
<dbReference type="Gene3D" id="2.10.110.10">
    <property type="entry name" value="Cysteine Rich Protein"/>
    <property type="match status" value="1"/>
</dbReference>
<protein>
    <recommendedName>
        <fullName evidence="11">LIM zinc-binding domain-containing protein</fullName>
    </recommendedName>
</protein>
<evidence type="ECO:0000256" key="10">
    <source>
        <dbReference type="SAM" id="MobiDB-lite"/>
    </source>
</evidence>
<keyword evidence="5" id="KW-0965">Cell junction</keyword>
<keyword evidence="2 8" id="KW-0479">Metal-binding</keyword>
<feature type="compositionally biased region" description="Basic and acidic residues" evidence="10">
    <location>
        <begin position="2435"/>
        <end position="2461"/>
    </location>
</feature>
<evidence type="ECO:0000313" key="13">
    <source>
        <dbReference type="Proteomes" id="UP001219934"/>
    </source>
</evidence>
<feature type="compositionally biased region" description="Polar residues" evidence="10">
    <location>
        <begin position="1857"/>
        <end position="1866"/>
    </location>
</feature>
<reference evidence="12" key="1">
    <citation type="submission" date="2022-11" db="EMBL/GenBank/DDBJ databases">
        <title>Chromosome-level genome of Pogonophryne albipinna.</title>
        <authorList>
            <person name="Jo E."/>
        </authorList>
    </citation>
    <scope>NUCLEOTIDE SEQUENCE</scope>
    <source>
        <strain evidence="12">SGF0006</strain>
        <tissue evidence="12">Muscle</tissue>
    </source>
</reference>
<feature type="repeat" description="Xin" evidence="9">
    <location>
        <begin position="476"/>
        <end position="491"/>
    </location>
</feature>
<dbReference type="GO" id="GO:0051015">
    <property type="term" value="F:actin filament binding"/>
    <property type="evidence" value="ECO:0007669"/>
    <property type="project" value="TreeGrafter"/>
</dbReference>
<dbReference type="PROSITE" id="PS51389">
    <property type="entry name" value="XIN"/>
    <property type="match status" value="21"/>
</dbReference>
<feature type="repeat" description="Xin" evidence="9">
    <location>
        <begin position="621"/>
        <end position="636"/>
    </location>
</feature>
<keyword evidence="13" id="KW-1185">Reference proteome</keyword>
<evidence type="ECO:0000256" key="4">
    <source>
        <dbReference type="ARBA" id="ARBA00022833"/>
    </source>
</evidence>
<feature type="compositionally biased region" description="Basic and acidic residues" evidence="10">
    <location>
        <begin position="2906"/>
        <end position="2922"/>
    </location>
</feature>
<feature type="region of interest" description="Disordered" evidence="10">
    <location>
        <begin position="296"/>
        <end position="315"/>
    </location>
</feature>
<dbReference type="Pfam" id="PF00412">
    <property type="entry name" value="LIM"/>
    <property type="match status" value="1"/>
</dbReference>
<feature type="compositionally biased region" description="Polar residues" evidence="10">
    <location>
        <begin position="2188"/>
        <end position="2199"/>
    </location>
</feature>
<evidence type="ECO:0000259" key="11">
    <source>
        <dbReference type="PROSITE" id="PS50023"/>
    </source>
</evidence>
<feature type="compositionally biased region" description="Basic and acidic residues" evidence="10">
    <location>
        <begin position="3129"/>
        <end position="3144"/>
    </location>
</feature>
<dbReference type="SMART" id="SM00132">
    <property type="entry name" value="LIM"/>
    <property type="match status" value="1"/>
</dbReference>
<dbReference type="PANTHER" id="PTHR22591:SF1">
    <property type="entry name" value="XIN ACTIN-BINDING REPEAT-CONTAINING PROTEIN 2"/>
    <property type="match status" value="1"/>
</dbReference>
<dbReference type="GO" id="GO:0007015">
    <property type="term" value="P:actin filament organization"/>
    <property type="evidence" value="ECO:0007669"/>
    <property type="project" value="TreeGrafter"/>
</dbReference>
<name>A0AAD6F7A0_9TELE</name>
<evidence type="ECO:0000256" key="1">
    <source>
        <dbReference type="ARBA" id="ARBA00004282"/>
    </source>
</evidence>
<feature type="compositionally biased region" description="Basic and acidic residues" evidence="10">
    <location>
        <begin position="3074"/>
        <end position="3088"/>
    </location>
</feature>
<dbReference type="InterPro" id="IPR001781">
    <property type="entry name" value="Znf_LIM"/>
</dbReference>
<proteinExistence type="inferred from homology"/>
<gene>
    <name evidence="12" type="ORF">JOQ06_000599</name>
</gene>
<feature type="region of interest" description="Disordered" evidence="10">
    <location>
        <begin position="1970"/>
        <end position="2241"/>
    </location>
</feature>
<evidence type="ECO:0000256" key="5">
    <source>
        <dbReference type="ARBA" id="ARBA00022949"/>
    </source>
</evidence>
<dbReference type="Pfam" id="PF08043">
    <property type="entry name" value="Xin"/>
    <property type="match status" value="12"/>
</dbReference>
<comment type="subcellular location">
    <subcellularLocation>
        <location evidence="1">Cell junction</location>
    </subcellularLocation>
</comment>
<feature type="repeat" description="Xin" evidence="9">
    <location>
        <begin position="514"/>
        <end position="529"/>
    </location>
</feature>
<dbReference type="PROSITE" id="PS50023">
    <property type="entry name" value="LIM_DOMAIN_2"/>
    <property type="match status" value="1"/>
</dbReference>
<keyword evidence="4 8" id="KW-0862">Zinc</keyword>
<feature type="compositionally biased region" description="Pro residues" evidence="10">
    <location>
        <begin position="2492"/>
        <end position="2508"/>
    </location>
</feature>
<feature type="compositionally biased region" description="Low complexity" evidence="10">
    <location>
        <begin position="1"/>
        <end position="20"/>
    </location>
</feature>
<comment type="caution">
    <text evidence="12">The sequence shown here is derived from an EMBL/GenBank/DDBJ whole genome shotgun (WGS) entry which is preliminary data.</text>
</comment>
<feature type="compositionally biased region" description="Low complexity" evidence="10">
    <location>
        <begin position="3146"/>
        <end position="3159"/>
    </location>
</feature>
<feature type="region of interest" description="Disordered" evidence="10">
    <location>
        <begin position="1"/>
        <end position="23"/>
    </location>
</feature>
<dbReference type="EMBL" id="JAPTMU010000023">
    <property type="protein sequence ID" value="KAJ4924359.1"/>
    <property type="molecule type" value="Genomic_DNA"/>
</dbReference>
<evidence type="ECO:0000313" key="12">
    <source>
        <dbReference type="EMBL" id="KAJ4924359.1"/>
    </source>
</evidence>
<dbReference type="Proteomes" id="UP001219934">
    <property type="component" value="Unassembled WGS sequence"/>
</dbReference>
<dbReference type="GO" id="GO:0005925">
    <property type="term" value="C:focal adhesion"/>
    <property type="evidence" value="ECO:0007669"/>
    <property type="project" value="TreeGrafter"/>
</dbReference>
<feature type="repeat" description="Xin" evidence="9">
    <location>
        <begin position="321"/>
        <end position="336"/>
    </location>
</feature>
<dbReference type="FunFam" id="2.10.110.10:FF:000002">
    <property type="entry name" value="LIM domain and actin-binding 1"/>
    <property type="match status" value="1"/>
</dbReference>
<dbReference type="InterPro" id="IPR030072">
    <property type="entry name" value="XIRP1/XIRP2"/>
</dbReference>
<keyword evidence="3" id="KW-0677">Repeat</keyword>
<feature type="repeat" description="Xin" evidence="9">
    <location>
        <begin position="658"/>
        <end position="673"/>
    </location>
</feature>
<feature type="repeat" description="Xin" evidence="9">
    <location>
        <begin position="1173"/>
        <end position="1188"/>
    </location>
</feature>
<feature type="repeat" description="Xin" evidence="9">
    <location>
        <begin position="1064"/>
        <end position="1079"/>
    </location>
</feature>
<comment type="similarity">
    <text evidence="9">Belongs to the Xin family.</text>
</comment>